<evidence type="ECO:0000313" key="1">
    <source>
        <dbReference type="EMBL" id="WSB68488.1"/>
    </source>
</evidence>
<accession>A0ABZ1FDP2</accession>
<reference evidence="1 2" key="1">
    <citation type="submission" date="2022-10" db="EMBL/GenBank/DDBJ databases">
        <title>The complete genomes of actinobacterial strains from the NBC collection.</title>
        <authorList>
            <person name="Joergensen T.S."/>
            <person name="Alvarez Arevalo M."/>
            <person name="Sterndorff E.B."/>
            <person name="Faurdal D."/>
            <person name="Vuksanovic O."/>
            <person name="Mourched A.-S."/>
            <person name="Charusanti P."/>
            <person name="Shaw S."/>
            <person name="Blin K."/>
            <person name="Weber T."/>
        </authorList>
    </citation>
    <scope>NUCLEOTIDE SEQUENCE [LARGE SCALE GENOMIC DNA]</scope>
    <source>
        <strain evidence="1 2">NBC 01774</strain>
    </source>
</reference>
<dbReference type="Proteomes" id="UP001344251">
    <property type="component" value="Chromosome"/>
</dbReference>
<dbReference type="RefSeq" id="WP_326617974.1">
    <property type="nucleotide sequence ID" value="NZ_CP109106.1"/>
</dbReference>
<evidence type="ECO:0008006" key="3">
    <source>
        <dbReference type="Google" id="ProtNLM"/>
    </source>
</evidence>
<keyword evidence="2" id="KW-1185">Reference proteome</keyword>
<proteinExistence type="predicted"/>
<dbReference type="EMBL" id="CP109106">
    <property type="protein sequence ID" value="WSB68488.1"/>
    <property type="molecule type" value="Genomic_DNA"/>
</dbReference>
<organism evidence="1 2">
    <name type="scientific">Streptomyces decoyicus</name>
    <dbReference type="NCBI Taxonomy" id="249567"/>
    <lineage>
        <taxon>Bacteria</taxon>
        <taxon>Bacillati</taxon>
        <taxon>Actinomycetota</taxon>
        <taxon>Actinomycetes</taxon>
        <taxon>Kitasatosporales</taxon>
        <taxon>Streptomycetaceae</taxon>
        <taxon>Streptomyces</taxon>
    </lineage>
</organism>
<evidence type="ECO:0000313" key="2">
    <source>
        <dbReference type="Proteomes" id="UP001344251"/>
    </source>
</evidence>
<gene>
    <name evidence="1" type="ORF">OG863_11255</name>
</gene>
<sequence length="156" mass="17362">MIARKLVLRLPDLPQPWDVGELCRALERSRGRSLTLHPVDIPAMPSGFWYDDGESDHIFYGSSVSGYYRDHIILHEICHMLAGHGVAPRDLAAAHSAGPFVRGPGRILKCHNTEEEIAETFSAMVLKRAGRMRHKKVSAVESRAQELLGVPCARRA</sequence>
<protein>
    <recommendedName>
        <fullName evidence="3">IrrE N-terminal-like domain-containing protein</fullName>
    </recommendedName>
</protein>
<name>A0ABZ1FDP2_9ACTN</name>